<accession>A0ABX7X5D7</accession>
<comment type="subcellular location">
    <subcellularLocation>
        <location evidence="6">Cytoplasm</location>
    </subcellularLocation>
</comment>
<evidence type="ECO:0000256" key="4">
    <source>
        <dbReference type="ARBA" id="ARBA00023186"/>
    </source>
</evidence>
<dbReference type="EMBL" id="CP072800">
    <property type="protein sequence ID" value="QTR50577.1"/>
    <property type="molecule type" value="Genomic_DNA"/>
</dbReference>
<dbReference type="Gene3D" id="3.90.1280.10">
    <property type="entry name" value="HSP33 redox switch-like"/>
    <property type="match status" value="1"/>
</dbReference>
<feature type="disulfide bond" description="Redox-active" evidence="6">
    <location>
        <begin position="233"/>
        <end position="235"/>
    </location>
</feature>
<dbReference type="InterPro" id="IPR016153">
    <property type="entry name" value="Heat_shock_Hsp33_N"/>
</dbReference>
<evidence type="ECO:0000313" key="8">
    <source>
        <dbReference type="Proteomes" id="UP000672027"/>
    </source>
</evidence>
<evidence type="ECO:0000256" key="1">
    <source>
        <dbReference type="ARBA" id="ARBA00022490"/>
    </source>
</evidence>
<evidence type="ECO:0000256" key="3">
    <source>
        <dbReference type="ARBA" id="ARBA00023157"/>
    </source>
</evidence>
<evidence type="ECO:0000313" key="7">
    <source>
        <dbReference type="EMBL" id="QTR50577.1"/>
    </source>
</evidence>
<sequence length="295" mass="33413">MNNFVDIKAVDTLRRFMLERAHLRGEWVHLDTTWQEMLSRTAYPPFVKQVLGEALTAAVLLSATIKHSGSLILQIRGDGPIHLLVVQATPQGTVRGLARWSSEANATTLNAVFGDNAQMAITLEAPNRRERYQSLIPLEGDTLAQALEAYFSRSEQLPTRLWLTANEHTAAGMLLQRLPREHTSDENWERASLLLDTLTPNELMELEAETLLYRLFHEEEPRLFDPSPIHFHCDCSRERVETLVQSLGQEEAHSIVEEQGKIQITCEFCNASYTLDAIEVTQLFRETIPGNDSVH</sequence>
<dbReference type="CDD" id="cd00498">
    <property type="entry name" value="Hsp33"/>
    <property type="match status" value="1"/>
</dbReference>
<evidence type="ECO:0000256" key="6">
    <source>
        <dbReference type="HAMAP-Rule" id="MF_00117"/>
    </source>
</evidence>
<keyword evidence="5 6" id="KW-0676">Redox-active center</keyword>
<dbReference type="Gene3D" id="1.10.287.480">
    <property type="entry name" value="helix hairpin bin"/>
    <property type="match status" value="1"/>
</dbReference>
<dbReference type="HAMAP" id="MF_00117">
    <property type="entry name" value="HslO"/>
    <property type="match status" value="1"/>
</dbReference>
<keyword evidence="2 6" id="KW-0862">Zinc</keyword>
<reference evidence="7 8" key="1">
    <citation type="submission" date="2021-04" db="EMBL/GenBank/DDBJ databases">
        <title>Genomics, taxonomy and metabolism of representatives of sulfur bacteria of the genus Thiothrix: Thiothrix fructosivorans QT, Thiothrix unzii A1T and three new species, Thiothrix subterranea sp. nov., Thiothrix litoralis sp. nov. and 'Candidatus Thiothrix anitrata' sp. nov.</title>
        <authorList>
            <person name="Ravin N.V."/>
            <person name="Smolyakov D."/>
            <person name="Rudenko T.S."/>
            <person name="Mardanov A.V."/>
            <person name="Beletsky A.V."/>
            <person name="Markov N.D."/>
            <person name="Fomenkov A.I."/>
            <person name="Roberts R.J."/>
            <person name="Karnachuk O.V."/>
            <person name="Novikov A."/>
            <person name="Grabovich M.Y."/>
        </authorList>
    </citation>
    <scope>NUCLEOTIDE SEQUENCE [LARGE SCALE GENOMIC DNA]</scope>
    <source>
        <strain evidence="7 8">A52</strain>
    </source>
</reference>
<dbReference type="InterPro" id="IPR023212">
    <property type="entry name" value="Hsp33_helix_hairpin_bin_dom_sf"/>
</dbReference>
<keyword evidence="8" id="KW-1185">Reference proteome</keyword>
<dbReference type="Gene3D" id="3.55.30.10">
    <property type="entry name" value="Hsp33 domain"/>
    <property type="match status" value="1"/>
</dbReference>
<protein>
    <recommendedName>
        <fullName evidence="6">33 kDa chaperonin</fullName>
    </recommendedName>
    <alternativeName>
        <fullName evidence="6">Heat shock protein 33 homolog</fullName>
        <shortName evidence="6">HSP33</shortName>
    </alternativeName>
</protein>
<proteinExistence type="inferred from homology"/>
<evidence type="ECO:0000256" key="2">
    <source>
        <dbReference type="ARBA" id="ARBA00022833"/>
    </source>
</evidence>
<comment type="function">
    <text evidence="6">Redox regulated molecular chaperone. Protects both thermally unfolding and oxidatively damaged proteins from irreversible aggregation. Plays an important role in the bacterial defense system toward oxidative stress.</text>
</comment>
<dbReference type="Pfam" id="PF01430">
    <property type="entry name" value="HSP33"/>
    <property type="match status" value="1"/>
</dbReference>
<dbReference type="NCBIfam" id="NF001033">
    <property type="entry name" value="PRK00114.1"/>
    <property type="match status" value="1"/>
</dbReference>
<feature type="disulfide bond" description="Redox-active" evidence="6">
    <location>
        <begin position="266"/>
        <end position="269"/>
    </location>
</feature>
<organism evidence="7 8">
    <name type="scientific">Candidatus Thiothrix anitrata</name>
    <dbReference type="NCBI Taxonomy" id="2823902"/>
    <lineage>
        <taxon>Bacteria</taxon>
        <taxon>Pseudomonadati</taxon>
        <taxon>Pseudomonadota</taxon>
        <taxon>Gammaproteobacteria</taxon>
        <taxon>Thiotrichales</taxon>
        <taxon>Thiotrichaceae</taxon>
        <taxon>Thiothrix</taxon>
    </lineage>
</organism>
<dbReference type="InterPro" id="IPR016154">
    <property type="entry name" value="Heat_shock_Hsp33_C"/>
</dbReference>
<dbReference type="SUPFAM" id="SSF64397">
    <property type="entry name" value="Hsp33 domain"/>
    <property type="match status" value="1"/>
</dbReference>
<keyword evidence="4 6" id="KW-0143">Chaperone</keyword>
<keyword evidence="1 6" id="KW-0963">Cytoplasm</keyword>
<comment type="similarity">
    <text evidence="6">Belongs to the HSP33 family.</text>
</comment>
<dbReference type="PANTHER" id="PTHR30111">
    <property type="entry name" value="33 KDA CHAPERONIN"/>
    <property type="match status" value="1"/>
</dbReference>
<evidence type="ECO:0000256" key="5">
    <source>
        <dbReference type="ARBA" id="ARBA00023284"/>
    </source>
</evidence>
<dbReference type="Proteomes" id="UP000672027">
    <property type="component" value="Chromosome"/>
</dbReference>
<comment type="PTM">
    <text evidence="6">Under oxidizing conditions two disulfide bonds are formed involving the reactive cysteines. Under reducing conditions zinc is bound to the reactive cysteines and the protein is inactive.</text>
</comment>
<keyword evidence="3 6" id="KW-1015">Disulfide bond</keyword>
<dbReference type="SUPFAM" id="SSF118352">
    <property type="entry name" value="HSP33 redox switch-like"/>
    <property type="match status" value="1"/>
</dbReference>
<dbReference type="InterPro" id="IPR000397">
    <property type="entry name" value="Heat_shock_Hsp33"/>
</dbReference>
<name>A0ABX7X5D7_9GAMM</name>
<gene>
    <name evidence="6 7" type="primary">hslO</name>
    <name evidence="7" type="ORF">J8380_03130</name>
</gene>
<dbReference type="PANTHER" id="PTHR30111:SF1">
    <property type="entry name" value="33 KDA CHAPERONIN"/>
    <property type="match status" value="1"/>
</dbReference>
<dbReference type="PIRSF" id="PIRSF005261">
    <property type="entry name" value="Heat_shock_Hsp33"/>
    <property type="match status" value="1"/>
</dbReference>